<comment type="caution">
    <text evidence="2">The sequence shown here is derived from an EMBL/GenBank/DDBJ whole genome shotgun (WGS) entry which is preliminary data.</text>
</comment>
<evidence type="ECO:0000259" key="1">
    <source>
        <dbReference type="Pfam" id="PF01636"/>
    </source>
</evidence>
<dbReference type="EMBL" id="BSNM01000026">
    <property type="protein sequence ID" value="GLQ33393.1"/>
    <property type="molecule type" value="Genomic_DNA"/>
</dbReference>
<dbReference type="Pfam" id="PF01636">
    <property type="entry name" value="APH"/>
    <property type="match status" value="1"/>
</dbReference>
<organism evidence="2 3">
    <name type="scientific">Litoribrevibacter albus</name>
    <dbReference type="NCBI Taxonomy" id="1473156"/>
    <lineage>
        <taxon>Bacteria</taxon>
        <taxon>Pseudomonadati</taxon>
        <taxon>Pseudomonadota</taxon>
        <taxon>Gammaproteobacteria</taxon>
        <taxon>Oceanospirillales</taxon>
        <taxon>Oceanospirillaceae</taxon>
        <taxon>Litoribrevibacter</taxon>
    </lineage>
</organism>
<dbReference type="InterPro" id="IPR002575">
    <property type="entry name" value="Aminoglycoside_PTrfase"/>
</dbReference>
<dbReference type="AlphaFoldDB" id="A0AA37SEX8"/>
<dbReference type="SUPFAM" id="SSF56112">
    <property type="entry name" value="Protein kinase-like (PK-like)"/>
    <property type="match status" value="1"/>
</dbReference>
<dbReference type="RefSeq" id="WP_284383811.1">
    <property type="nucleotide sequence ID" value="NZ_BSNM01000026.1"/>
</dbReference>
<protein>
    <submittedName>
        <fullName evidence="2">Cell wall phosphotransferase</fullName>
    </submittedName>
</protein>
<reference evidence="2" key="1">
    <citation type="journal article" date="2014" name="Int. J. Syst. Evol. Microbiol.">
        <title>Complete genome sequence of Corynebacterium casei LMG S-19264T (=DSM 44701T), isolated from a smear-ripened cheese.</title>
        <authorList>
            <consortium name="US DOE Joint Genome Institute (JGI-PGF)"/>
            <person name="Walter F."/>
            <person name="Albersmeier A."/>
            <person name="Kalinowski J."/>
            <person name="Ruckert C."/>
        </authorList>
    </citation>
    <scope>NUCLEOTIDE SEQUENCE</scope>
    <source>
        <strain evidence="2">NBRC 110071</strain>
    </source>
</reference>
<dbReference type="InterPro" id="IPR011009">
    <property type="entry name" value="Kinase-like_dom_sf"/>
</dbReference>
<reference evidence="2" key="2">
    <citation type="submission" date="2023-01" db="EMBL/GenBank/DDBJ databases">
        <title>Draft genome sequence of Litoribrevibacter albus strain NBRC 110071.</title>
        <authorList>
            <person name="Sun Q."/>
            <person name="Mori K."/>
        </authorList>
    </citation>
    <scope>NUCLEOTIDE SEQUENCE</scope>
    <source>
        <strain evidence="2">NBRC 110071</strain>
    </source>
</reference>
<gene>
    <name evidence="2" type="ORF">GCM10007876_38730</name>
</gene>
<proteinExistence type="predicted"/>
<keyword evidence="3" id="KW-1185">Reference proteome</keyword>
<dbReference type="Gene3D" id="3.90.1200.10">
    <property type="match status" value="1"/>
</dbReference>
<sequence>MLSQAEKQWLDESLAYLSVKAVNQTEPAIEAMTGDASARQYYRIKVDARTFLFCRSLDTESNARFRLVASALEKAGVMAPLVFAFDDDLGVMLLSDLGNTLLVDVYQMNAHGQRYSIIHRVLNDLIRLAKMPDEYLMASDDPAVQLSTYNQALLDRDFGLFTEWCLGEALNLSPTQQEQAMLGEFAAQFQRSFTEQPQVWVHRDFHCRNLMLTDNDIGVIDFQDMVKGPVCYDLISLVYDAYWDIPADQKQAIVEDYHKLLTSEQMISVTLSDFLPWVAVTAMQRLIKVLGIFCRLSLRDGKMQYLADLPMVMQHLDHLHETYPEVWSEAWLFFWQSQVKPALATFLQSHHVK</sequence>
<feature type="domain" description="Aminoglycoside phosphotransferase" evidence="1">
    <location>
        <begin position="30"/>
        <end position="257"/>
    </location>
</feature>
<dbReference type="Gene3D" id="3.30.200.20">
    <property type="entry name" value="Phosphorylase Kinase, domain 1"/>
    <property type="match status" value="1"/>
</dbReference>
<evidence type="ECO:0000313" key="3">
    <source>
        <dbReference type="Proteomes" id="UP001161389"/>
    </source>
</evidence>
<name>A0AA37SEX8_9GAMM</name>
<evidence type="ECO:0000313" key="2">
    <source>
        <dbReference type="EMBL" id="GLQ33393.1"/>
    </source>
</evidence>
<accession>A0AA37SEX8</accession>
<dbReference type="Proteomes" id="UP001161389">
    <property type="component" value="Unassembled WGS sequence"/>
</dbReference>